<dbReference type="InterPro" id="IPR014716">
    <property type="entry name" value="Fibrinogen_a/b/g_C_1"/>
</dbReference>
<dbReference type="GO" id="GO:0005615">
    <property type="term" value="C:extracellular space"/>
    <property type="evidence" value="ECO:0007669"/>
    <property type="project" value="TreeGrafter"/>
</dbReference>
<dbReference type="PROSITE" id="PS51406">
    <property type="entry name" value="FIBRINOGEN_C_2"/>
    <property type="match status" value="1"/>
</dbReference>
<dbReference type="PANTHER" id="PTHR19143:SF327">
    <property type="entry name" value="FI21813P1-RELATED"/>
    <property type="match status" value="1"/>
</dbReference>
<dbReference type="Gene3D" id="3.90.215.10">
    <property type="entry name" value="Gamma Fibrinogen, chain A, domain 1"/>
    <property type="match status" value="2"/>
</dbReference>
<reference evidence="1" key="1">
    <citation type="submission" date="2020-05" db="UniProtKB">
        <authorList>
            <consortium name="EnsemblMetazoa"/>
        </authorList>
    </citation>
    <scope>IDENTIFICATION</scope>
    <source>
        <strain evidence="1">Aabys</strain>
    </source>
</reference>
<dbReference type="PANTHER" id="PTHR19143">
    <property type="entry name" value="FIBRINOGEN/TENASCIN/ANGIOPOEITIN"/>
    <property type="match status" value="1"/>
</dbReference>
<dbReference type="InterPro" id="IPR002181">
    <property type="entry name" value="Fibrinogen_a/b/g_C_dom"/>
</dbReference>
<accession>A0A1I8N0N7</accession>
<dbReference type="VEuPathDB" id="VectorBase:MDOA010332"/>
<evidence type="ECO:0000313" key="1">
    <source>
        <dbReference type="EnsemblMetazoa" id="MDOA010332-PA"/>
    </source>
</evidence>
<dbReference type="InterPro" id="IPR036056">
    <property type="entry name" value="Fibrinogen-like_C"/>
</dbReference>
<dbReference type="EnsemblMetazoa" id="MDOA010332-RA">
    <property type="protein sequence ID" value="MDOA010332-PA"/>
    <property type="gene ID" value="MDOA010332"/>
</dbReference>
<protein>
    <submittedName>
        <fullName evidence="1">Uncharacterized protein</fullName>
    </submittedName>
</protein>
<proteinExistence type="predicted"/>
<dbReference type="AlphaFoldDB" id="A0A1I8N0N7"/>
<dbReference type="STRING" id="7370.A0A1I8N0N7"/>
<dbReference type="SUPFAM" id="SSF56496">
    <property type="entry name" value="Fibrinogen C-terminal domain-like"/>
    <property type="match status" value="2"/>
</dbReference>
<organism evidence="1">
    <name type="scientific">Musca domestica</name>
    <name type="common">House fly</name>
    <dbReference type="NCBI Taxonomy" id="7370"/>
    <lineage>
        <taxon>Eukaryota</taxon>
        <taxon>Metazoa</taxon>
        <taxon>Ecdysozoa</taxon>
        <taxon>Arthropoda</taxon>
        <taxon>Hexapoda</taxon>
        <taxon>Insecta</taxon>
        <taxon>Pterygota</taxon>
        <taxon>Neoptera</taxon>
        <taxon>Endopterygota</taxon>
        <taxon>Diptera</taxon>
        <taxon>Brachycera</taxon>
        <taxon>Muscomorpha</taxon>
        <taxon>Muscoidea</taxon>
        <taxon>Muscidae</taxon>
        <taxon>Musca</taxon>
    </lineage>
</organism>
<name>A0A1I8N0N7_MUSDO</name>
<dbReference type="CDD" id="cd00087">
    <property type="entry name" value="FReD"/>
    <property type="match status" value="1"/>
</dbReference>
<dbReference type="SMART" id="SM00186">
    <property type="entry name" value="FBG"/>
    <property type="match status" value="1"/>
</dbReference>
<dbReference type="VEuPathDB" id="VectorBase:MDOMA2_014332"/>
<dbReference type="InterPro" id="IPR050373">
    <property type="entry name" value="Fibrinogen_C-term_domain"/>
</dbReference>
<dbReference type="eggNOG" id="KOG2579">
    <property type="taxonomic scope" value="Eukaryota"/>
</dbReference>
<sequence>MSKHLFILFKILLVLATVNIIKTHSSGSNEIFIDMEASGHSINDPDVIEGAENAVNLKTFSQSINNFESKLLEVSNVLYKNQQDVKNLRNLEITVKNIESLLQTMAIVLEKNQKEVQKLNEIMDAKGGNNKKHSLEAPADQCSGNSLAKQYNGIKVPSNVLELQCSNQLPESCMEIKDCYASIFKIAMANGSRQDSVACDLHTEDGGWTVIQRRQDGTVNFNRNWTSYLEGFGDLNGNFFIGLETLYYLTTQKETQELYIIMRDFEGVERHARYSSFSIGPPDQGFVLSIGGYSGDAGDSLGYNGGSKFATSHDNYSHDRPHKGGWWYREGGESNLNGDYLMGKTHLESGIVWESFRGKHYSLKFVQMMIRPSFAYGESNLNGDYLMGKTHLESGIVWESFRGKHYSLKFVQMMIRPSLK</sequence>
<dbReference type="Pfam" id="PF00147">
    <property type="entry name" value="Fibrinogen_C"/>
    <property type="match status" value="2"/>
</dbReference>